<keyword evidence="2" id="KW-0472">Membrane</keyword>
<feature type="compositionally biased region" description="Basic residues" evidence="1">
    <location>
        <begin position="213"/>
        <end position="229"/>
    </location>
</feature>
<keyword evidence="2" id="KW-1133">Transmembrane helix</keyword>
<keyword evidence="2" id="KW-0812">Transmembrane</keyword>
<evidence type="ECO:0000256" key="1">
    <source>
        <dbReference type="SAM" id="MobiDB-lite"/>
    </source>
</evidence>
<organism evidence="3 4">
    <name type="scientific">Trichogramma brassicae</name>
    <dbReference type="NCBI Taxonomy" id="86971"/>
    <lineage>
        <taxon>Eukaryota</taxon>
        <taxon>Metazoa</taxon>
        <taxon>Ecdysozoa</taxon>
        <taxon>Arthropoda</taxon>
        <taxon>Hexapoda</taxon>
        <taxon>Insecta</taxon>
        <taxon>Pterygota</taxon>
        <taxon>Neoptera</taxon>
        <taxon>Endopterygota</taxon>
        <taxon>Hymenoptera</taxon>
        <taxon>Apocrita</taxon>
        <taxon>Proctotrupomorpha</taxon>
        <taxon>Chalcidoidea</taxon>
        <taxon>Trichogrammatidae</taxon>
        <taxon>Trichogramma</taxon>
    </lineage>
</organism>
<dbReference type="EMBL" id="CADCXV010001551">
    <property type="protein sequence ID" value="CAB0045227.1"/>
    <property type="molecule type" value="Genomic_DNA"/>
</dbReference>
<name>A0A6H5J6U9_9HYME</name>
<feature type="region of interest" description="Disordered" evidence="1">
    <location>
        <begin position="193"/>
        <end position="273"/>
    </location>
</feature>
<sequence>MRAKRLCRGRSARRAESISARPLYNMSISWFGDSRTRVITCSRSLFLLVNLLGLSIYDRRDNVTRRRRQFRIFRKIILVDKPASRRRVGFTHTENRSCLGAIHRKVPTGADIPMYRSCIGQAARADGSASASAFSAQHIGARRGFGVPSPRLQQLVLRYRPTPPLAAASRHRRCTVRCVCNVSLYALRPHREFPGADLGEDPPAAKPKSPAVTRKKSPARKSPARKKSPARTTTASQARKLSVRAARQAKVTLSRLDDPTDTSSDTDVTERSKSVLDDDYAPLQTRFKDNARATRRSIRIAASASKAETEKKLYQLRGADRAASLPAERKNQYKVSPDGKSRGMSAQRDEDLLKIIAYDSETDVDVESDGSKSKKAKADLSKPQEWGGWLGALFLSFALPLGSILLQMACGNEQCSQKLLRAPRLRDLKQWKNFISLEASLAYAGFIAFVSIMSILPIGSIVDGQQSRSGKLQYRVNVVHPSSRAFWNDDDDDDEAFHCHEDNLRNLLYNQTKIGLSNKYIRCRDEGTRLCRDENPCTLTSASLTRTIE</sequence>
<protein>
    <submittedName>
        <fullName evidence="3">Uncharacterized protein</fullName>
    </submittedName>
</protein>
<dbReference type="Proteomes" id="UP000479190">
    <property type="component" value="Unassembled WGS sequence"/>
</dbReference>
<keyword evidence="4" id="KW-1185">Reference proteome</keyword>
<feature type="transmembrane region" description="Helical" evidence="2">
    <location>
        <begin position="386"/>
        <end position="409"/>
    </location>
</feature>
<evidence type="ECO:0000313" key="4">
    <source>
        <dbReference type="Proteomes" id="UP000479190"/>
    </source>
</evidence>
<feature type="transmembrane region" description="Helical" evidence="2">
    <location>
        <begin position="441"/>
        <end position="462"/>
    </location>
</feature>
<reference evidence="3 4" key="1">
    <citation type="submission" date="2020-02" db="EMBL/GenBank/DDBJ databases">
        <authorList>
            <person name="Ferguson B K."/>
        </authorList>
    </citation>
    <scope>NUCLEOTIDE SEQUENCE [LARGE SCALE GENOMIC DNA]</scope>
</reference>
<evidence type="ECO:0000256" key="2">
    <source>
        <dbReference type="SAM" id="Phobius"/>
    </source>
</evidence>
<feature type="compositionally biased region" description="Basic and acidic residues" evidence="1">
    <location>
        <begin position="327"/>
        <end position="346"/>
    </location>
</feature>
<dbReference type="AlphaFoldDB" id="A0A6H5J6U9"/>
<evidence type="ECO:0000313" key="3">
    <source>
        <dbReference type="EMBL" id="CAB0045227.1"/>
    </source>
</evidence>
<feature type="compositionally biased region" description="Polar residues" evidence="1">
    <location>
        <begin position="230"/>
        <end position="239"/>
    </location>
</feature>
<feature type="region of interest" description="Disordered" evidence="1">
    <location>
        <begin position="325"/>
        <end position="346"/>
    </location>
</feature>
<dbReference type="OrthoDB" id="5326588at2759"/>
<gene>
    <name evidence="3" type="ORF">TBRA_LOCUS16763</name>
</gene>
<proteinExistence type="predicted"/>
<accession>A0A6H5J6U9</accession>